<dbReference type="AlphaFoldDB" id="W5WAR1"/>
<dbReference type="HOGENOM" id="CLU_666956_0_0_11"/>
<reference evidence="2 3" key="1">
    <citation type="journal article" date="2014" name="BMC Genomics">
        <title>Complete genome sequence of producer of the glycopeptide antibiotic Aculeximycin Kutzneria albida DSM 43870T, a representative of minor genus of Pseudonocardiaceae.</title>
        <authorList>
            <person name="Rebets Y."/>
            <person name="Tokovenko B."/>
            <person name="Lushchyk I."/>
            <person name="Ruckert C."/>
            <person name="Zaburannyi N."/>
            <person name="Bechthold A."/>
            <person name="Kalinowski J."/>
            <person name="Luzhetskyy A."/>
        </authorList>
    </citation>
    <scope>NUCLEOTIDE SEQUENCE [LARGE SCALE GENOMIC DNA]</scope>
    <source>
        <strain evidence="2">DSM 43870</strain>
    </source>
</reference>
<protein>
    <recommendedName>
        <fullName evidence="4">VCBS repeat-containing protein</fullName>
    </recommendedName>
</protein>
<keyword evidence="3" id="KW-1185">Reference proteome</keyword>
<dbReference type="KEGG" id="kal:KALB_1924"/>
<keyword evidence="1" id="KW-0732">Signal</keyword>
<organism evidence="2 3">
    <name type="scientific">Kutzneria albida DSM 43870</name>
    <dbReference type="NCBI Taxonomy" id="1449976"/>
    <lineage>
        <taxon>Bacteria</taxon>
        <taxon>Bacillati</taxon>
        <taxon>Actinomycetota</taxon>
        <taxon>Actinomycetes</taxon>
        <taxon>Pseudonocardiales</taxon>
        <taxon>Pseudonocardiaceae</taxon>
        <taxon>Kutzneria</taxon>
    </lineage>
</organism>
<dbReference type="STRING" id="1449976.KALB_1924"/>
<dbReference type="eggNOG" id="COG0791">
    <property type="taxonomic scope" value="Bacteria"/>
</dbReference>
<dbReference type="Proteomes" id="UP000019225">
    <property type="component" value="Chromosome"/>
</dbReference>
<evidence type="ECO:0000313" key="3">
    <source>
        <dbReference type="Proteomes" id="UP000019225"/>
    </source>
</evidence>
<dbReference type="InterPro" id="IPR028994">
    <property type="entry name" value="Integrin_alpha_N"/>
</dbReference>
<dbReference type="PANTHER" id="PTHR46580:SF2">
    <property type="entry name" value="MAM DOMAIN-CONTAINING PROTEIN"/>
    <property type="match status" value="1"/>
</dbReference>
<accession>W5WAR1</accession>
<gene>
    <name evidence="2" type="ORF">KALB_1924</name>
</gene>
<evidence type="ECO:0000256" key="1">
    <source>
        <dbReference type="ARBA" id="ARBA00022729"/>
    </source>
</evidence>
<dbReference type="PANTHER" id="PTHR46580">
    <property type="entry name" value="SENSOR KINASE-RELATED"/>
    <property type="match status" value="1"/>
</dbReference>
<dbReference type="EMBL" id="CP007155">
    <property type="protein sequence ID" value="AHH95294.1"/>
    <property type="molecule type" value="Genomic_DNA"/>
</dbReference>
<dbReference type="Pfam" id="PF13517">
    <property type="entry name" value="FG-GAP_3"/>
    <property type="match status" value="3"/>
</dbReference>
<name>W5WAR1_9PSEU</name>
<evidence type="ECO:0008006" key="4">
    <source>
        <dbReference type="Google" id="ProtNLM"/>
    </source>
</evidence>
<sequence length="412" mass="41498">MAGAVPAKQAAVPALVGTDYDGNGRTDVALTGVPGWNTLPTAFSNGNGSFNVTNSRVGDFATWAASPGVTVLTGDFNGDGKTDVALTGVAGWNTLPIATSNGNGDYTVSNAFIGDFATWAATPGVKAVTGDFNGDGRTDIALTGGSGWNTLPVALSNGNGSFSVTNTYIGDFAAWSATGAHVVTGDFNGDGRTDIALTGTAGWNTLPTAFSNGNGSFSVTNNYVGDFAAWAATGARVLTGDFNGDGKTDVALTGTSGWNTLPIATSNGNGSYTVSNSYIGDFAAWAATGARVVTGDFNGDGRTDVALTGTAGWNTLPTAFSNGNGSFSVTNNYVGDFAAWAATGARVIVGDFNGDRRSDIALTGTPGWNTLPVAFSNGNGSYSVTNTYIGDFATWAATPGALVPTTPANSAR</sequence>
<dbReference type="PATRIC" id="fig|1449976.3.peg.1919"/>
<dbReference type="SUPFAM" id="SSF69318">
    <property type="entry name" value="Integrin alpha N-terminal domain"/>
    <property type="match status" value="2"/>
</dbReference>
<evidence type="ECO:0000313" key="2">
    <source>
        <dbReference type="EMBL" id="AHH95294.1"/>
    </source>
</evidence>
<proteinExistence type="predicted"/>
<dbReference type="Gene3D" id="2.40.128.340">
    <property type="match status" value="4"/>
</dbReference>
<dbReference type="InterPro" id="IPR013517">
    <property type="entry name" value="FG-GAP"/>
</dbReference>